<dbReference type="Proteomes" id="UP001234989">
    <property type="component" value="Chromosome 7"/>
</dbReference>
<keyword evidence="2" id="KW-1185">Reference proteome</keyword>
<organism evidence="1 2">
    <name type="scientific">Solanum verrucosum</name>
    <dbReference type="NCBI Taxonomy" id="315347"/>
    <lineage>
        <taxon>Eukaryota</taxon>
        <taxon>Viridiplantae</taxon>
        <taxon>Streptophyta</taxon>
        <taxon>Embryophyta</taxon>
        <taxon>Tracheophyta</taxon>
        <taxon>Spermatophyta</taxon>
        <taxon>Magnoliopsida</taxon>
        <taxon>eudicotyledons</taxon>
        <taxon>Gunneridae</taxon>
        <taxon>Pentapetalae</taxon>
        <taxon>asterids</taxon>
        <taxon>lamiids</taxon>
        <taxon>Solanales</taxon>
        <taxon>Solanaceae</taxon>
        <taxon>Solanoideae</taxon>
        <taxon>Solaneae</taxon>
        <taxon>Solanum</taxon>
    </lineage>
</organism>
<dbReference type="AlphaFoldDB" id="A0AAF0TXV1"/>
<accession>A0AAF0TXV1</accession>
<reference evidence="1" key="1">
    <citation type="submission" date="2023-08" db="EMBL/GenBank/DDBJ databases">
        <title>A de novo genome assembly of Solanum verrucosum Schlechtendal, a Mexican diploid species geographically isolated from the other diploid A-genome species in potato relatives.</title>
        <authorList>
            <person name="Hosaka K."/>
        </authorList>
    </citation>
    <scope>NUCLEOTIDE SEQUENCE</scope>
    <source>
        <tissue evidence="1">Young leaves</tissue>
    </source>
</reference>
<sequence length="64" mass="7956">MAEGKYGWKKSDKWNGSCQYFYKCNYHCKHYYGANYDIGKKYKPWGHKYYWAKYVCYCYSPCHY</sequence>
<gene>
    <name evidence="1" type="ORF">MTR67_030607</name>
</gene>
<name>A0AAF0TXV1_SOLVR</name>
<evidence type="ECO:0000313" key="1">
    <source>
        <dbReference type="EMBL" id="WMV37222.1"/>
    </source>
</evidence>
<dbReference type="EMBL" id="CP133618">
    <property type="protein sequence ID" value="WMV37222.1"/>
    <property type="molecule type" value="Genomic_DNA"/>
</dbReference>
<protein>
    <submittedName>
        <fullName evidence="1">Uncharacterized protein</fullName>
    </submittedName>
</protein>
<evidence type="ECO:0000313" key="2">
    <source>
        <dbReference type="Proteomes" id="UP001234989"/>
    </source>
</evidence>
<proteinExistence type="predicted"/>